<dbReference type="AlphaFoldDB" id="A0A1B2EUM3"/>
<organism evidence="1">
    <name type="scientific">Microvirga ossetica</name>
    <dbReference type="NCBI Taxonomy" id="1882682"/>
    <lineage>
        <taxon>Bacteria</taxon>
        <taxon>Pseudomonadati</taxon>
        <taxon>Pseudomonadota</taxon>
        <taxon>Alphaproteobacteria</taxon>
        <taxon>Hyphomicrobiales</taxon>
        <taxon>Methylobacteriaceae</taxon>
        <taxon>Microvirga</taxon>
    </lineage>
</organism>
<gene>
    <name evidence="1" type="ORF">BB934_36065</name>
</gene>
<dbReference type="EMBL" id="CP016618">
    <property type="protein sequence ID" value="ANY83667.1"/>
    <property type="molecule type" value="Genomic_DNA"/>
</dbReference>
<geneLocation type="plasmid" evidence="1">
    <name>unnamed3</name>
</geneLocation>
<reference evidence="1" key="1">
    <citation type="submission" date="2016-07" db="EMBL/GenBank/DDBJ databases">
        <title>Microvirga ossetica sp. nov. a new species of rhizobia isolated from root nodules of the legume species Vicia alpestris Steven originated from North Ossetia region in the Caucasus.</title>
        <authorList>
            <person name="Safronova V.I."/>
            <person name="Kuznetsova I.G."/>
            <person name="Sazanova A.L."/>
            <person name="Belimov A."/>
            <person name="Andronov E."/>
            <person name="Osledkin Y.S."/>
            <person name="Onishchuk O.P."/>
            <person name="Kurchak O.N."/>
            <person name="Shaposhnikov A.I."/>
            <person name="Willems A."/>
            <person name="Tikhonovich I.A."/>
        </authorList>
    </citation>
    <scope>NUCLEOTIDE SEQUENCE [LARGE SCALE GENOMIC DNA]</scope>
    <source>
        <strain evidence="1">V5/3M</strain>
        <plasmid evidence="1">unnamed3</plasmid>
    </source>
</reference>
<sequence length="63" mass="7134">MFLDQYPDQTKQLLMLRSLSRTQEGSNLDVGDMTSEGHVASCLMNTSPETSRIRYQRSLLGLL</sequence>
<dbReference type="KEGG" id="moc:BB934_36065"/>
<proteinExistence type="predicted"/>
<keyword evidence="1" id="KW-0614">Plasmid</keyword>
<accession>A0A1B2EUM3</accession>
<evidence type="ECO:0000313" key="1">
    <source>
        <dbReference type="EMBL" id="ANY83667.1"/>
    </source>
</evidence>
<name>A0A1B2EUM3_9HYPH</name>
<protein>
    <submittedName>
        <fullName evidence="1">Uncharacterized protein</fullName>
    </submittedName>
</protein>